<reference evidence="3" key="1">
    <citation type="journal article" date="2014" name="Int. J. Syst. Evol. Microbiol.">
        <title>Complete genome sequence of Corynebacterium casei LMG S-19264T (=DSM 44701T), isolated from a smear-ripened cheese.</title>
        <authorList>
            <consortium name="US DOE Joint Genome Institute (JGI-PGF)"/>
            <person name="Walter F."/>
            <person name="Albersmeier A."/>
            <person name="Kalinowski J."/>
            <person name="Ruckert C."/>
        </authorList>
    </citation>
    <scope>NUCLEOTIDE SEQUENCE</scope>
    <source>
        <strain evidence="3">JCM 4988</strain>
    </source>
</reference>
<keyword evidence="4" id="KW-1185">Reference proteome</keyword>
<comment type="caution">
    <text evidence="3">The sequence shown here is derived from an EMBL/GenBank/DDBJ whole genome shotgun (WGS) entry which is preliminary data.</text>
</comment>
<dbReference type="InterPro" id="IPR045924">
    <property type="entry name" value="DUF6343"/>
</dbReference>
<protein>
    <submittedName>
        <fullName evidence="3">Uncharacterized protein</fullName>
    </submittedName>
</protein>
<name>A0A918UYX5_9ACTN</name>
<accession>A0A918UYX5</accession>
<dbReference type="EMBL" id="BMWG01000014">
    <property type="protein sequence ID" value="GGZ43363.1"/>
    <property type="molecule type" value="Genomic_DNA"/>
</dbReference>
<feature type="compositionally biased region" description="Basic residues" evidence="1">
    <location>
        <begin position="110"/>
        <end position="126"/>
    </location>
</feature>
<evidence type="ECO:0000313" key="4">
    <source>
        <dbReference type="Proteomes" id="UP000630936"/>
    </source>
</evidence>
<dbReference type="AlphaFoldDB" id="A0A918UYX5"/>
<organism evidence="3 4">
    <name type="scientific">Streptomyces inusitatus</name>
    <dbReference type="NCBI Taxonomy" id="68221"/>
    <lineage>
        <taxon>Bacteria</taxon>
        <taxon>Bacillati</taxon>
        <taxon>Actinomycetota</taxon>
        <taxon>Actinomycetes</taxon>
        <taxon>Kitasatosporales</taxon>
        <taxon>Streptomycetaceae</taxon>
        <taxon>Streptomyces</taxon>
    </lineage>
</organism>
<evidence type="ECO:0000313" key="3">
    <source>
        <dbReference type="EMBL" id="GGZ43363.1"/>
    </source>
</evidence>
<keyword evidence="2" id="KW-0812">Transmembrane</keyword>
<dbReference type="Proteomes" id="UP000630936">
    <property type="component" value="Unassembled WGS sequence"/>
</dbReference>
<keyword evidence="2" id="KW-0472">Membrane</keyword>
<feature type="region of interest" description="Disordered" evidence="1">
    <location>
        <begin position="92"/>
        <end position="126"/>
    </location>
</feature>
<feature type="transmembrane region" description="Helical" evidence="2">
    <location>
        <begin position="41"/>
        <end position="60"/>
    </location>
</feature>
<feature type="compositionally biased region" description="Basic and acidic residues" evidence="1">
    <location>
        <begin position="16"/>
        <end position="26"/>
    </location>
</feature>
<feature type="transmembrane region" description="Helical" evidence="2">
    <location>
        <begin position="66"/>
        <end position="85"/>
    </location>
</feature>
<evidence type="ECO:0000256" key="1">
    <source>
        <dbReference type="SAM" id="MobiDB-lite"/>
    </source>
</evidence>
<reference evidence="3" key="2">
    <citation type="submission" date="2020-09" db="EMBL/GenBank/DDBJ databases">
        <authorList>
            <person name="Sun Q."/>
            <person name="Ohkuma M."/>
        </authorList>
    </citation>
    <scope>NUCLEOTIDE SEQUENCE</scope>
    <source>
        <strain evidence="3">JCM 4988</strain>
    </source>
</reference>
<dbReference type="Pfam" id="PF19870">
    <property type="entry name" value="DUF6343"/>
    <property type="match status" value="1"/>
</dbReference>
<gene>
    <name evidence="3" type="ORF">GCM10010387_42080</name>
</gene>
<feature type="region of interest" description="Disordered" evidence="1">
    <location>
        <begin position="1"/>
        <end position="30"/>
    </location>
</feature>
<proteinExistence type="predicted"/>
<evidence type="ECO:0000256" key="2">
    <source>
        <dbReference type="SAM" id="Phobius"/>
    </source>
</evidence>
<sequence>MRTVPGEARFRPPSHPGREEETRMRTGSEPVTARSALRMRFWLSVWGLIWSTAGTVGFALAGYPGWAAVCGAVLLIVIVDLVIVIRHIRQGPHYQPGRDIPPYEPVHEGRPRRRTPPRHPGPRSGD</sequence>
<keyword evidence="2" id="KW-1133">Transmembrane helix</keyword>